<proteinExistence type="predicted"/>
<dbReference type="EMBL" id="UYRR01010449">
    <property type="protein sequence ID" value="VDK25429.1"/>
    <property type="molecule type" value="Genomic_DNA"/>
</dbReference>
<evidence type="ECO:0000313" key="3">
    <source>
        <dbReference type="WBParaSite" id="ASIM_0000559101-mRNA-1"/>
    </source>
</evidence>
<dbReference type="OrthoDB" id="1735at2759"/>
<sequence length="126" mass="13901">MGLAISLVSAHPEKVWYHKCPSRGLHCNNTALVTQRGCAIWYDEPKLLEDIEEHLGVTIAQIDTDMVVPVDEFDGKVVYGSKRSTKGSLYQGHAVQLSGAVAQLADLERSLQLSYLRMYTPAAKAK</sequence>
<accession>A0A0M3JDA5</accession>
<evidence type="ECO:0000313" key="2">
    <source>
        <dbReference type="Proteomes" id="UP000267096"/>
    </source>
</evidence>
<dbReference type="AlphaFoldDB" id="A0A0M3JDA5"/>
<organism evidence="3">
    <name type="scientific">Anisakis simplex</name>
    <name type="common">Herring worm</name>
    <dbReference type="NCBI Taxonomy" id="6269"/>
    <lineage>
        <taxon>Eukaryota</taxon>
        <taxon>Metazoa</taxon>
        <taxon>Ecdysozoa</taxon>
        <taxon>Nematoda</taxon>
        <taxon>Chromadorea</taxon>
        <taxon>Rhabditida</taxon>
        <taxon>Spirurina</taxon>
        <taxon>Ascaridomorpha</taxon>
        <taxon>Ascaridoidea</taxon>
        <taxon>Anisakidae</taxon>
        <taxon>Anisakis</taxon>
        <taxon>Anisakis simplex complex</taxon>
    </lineage>
</organism>
<protein>
    <submittedName>
        <fullName evidence="3">ATP-dependent RNA helicase DDX1 (inferred by orthology to a human protein)</fullName>
    </submittedName>
</protein>
<name>A0A0M3JDA5_ANISI</name>
<dbReference type="WBParaSite" id="ASIM_0000559101-mRNA-1">
    <property type="protein sequence ID" value="ASIM_0000559101-mRNA-1"/>
    <property type="gene ID" value="ASIM_0000559101"/>
</dbReference>
<reference evidence="3" key="1">
    <citation type="submission" date="2017-02" db="UniProtKB">
        <authorList>
            <consortium name="WormBaseParasite"/>
        </authorList>
    </citation>
    <scope>IDENTIFICATION</scope>
</reference>
<dbReference type="Proteomes" id="UP000267096">
    <property type="component" value="Unassembled WGS sequence"/>
</dbReference>
<evidence type="ECO:0000313" key="1">
    <source>
        <dbReference type="EMBL" id="VDK25429.1"/>
    </source>
</evidence>
<gene>
    <name evidence="1" type="ORF">ASIM_LOCUS5386</name>
</gene>
<keyword evidence="2" id="KW-1185">Reference proteome</keyword>
<reference evidence="1 2" key="2">
    <citation type="submission" date="2018-11" db="EMBL/GenBank/DDBJ databases">
        <authorList>
            <consortium name="Pathogen Informatics"/>
        </authorList>
    </citation>
    <scope>NUCLEOTIDE SEQUENCE [LARGE SCALE GENOMIC DNA]</scope>
</reference>